<sequence>MKQWLMKVFTMTIIGMVVYLIFSGDDSLYYHFPWELFAGIGIMSWAVQEVLKMVKAVKKEMEQ</sequence>
<keyword evidence="1" id="KW-0472">Membrane</keyword>
<accession>A0ABY2YBJ7</accession>
<feature type="transmembrane region" description="Helical" evidence="1">
    <location>
        <begin position="5"/>
        <end position="22"/>
    </location>
</feature>
<dbReference type="RefSeq" id="WP_125374750.1">
    <property type="nucleotide sequence ID" value="NZ_VFSG01000002.1"/>
</dbReference>
<evidence type="ECO:0000256" key="1">
    <source>
        <dbReference type="SAM" id="Phobius"/>
    </source>
</evidence>
<feature type="transmembrane region" description="Helical" evidence="1">
    <location>
        <begin position="28"/>
        <end position="51"/>
    </location>
</feature>
<dbReference type="Proteomes" id="UP000319739">
    <property type="component" value="Unassembled WGS sequence"/>
</dbReference>
<keyword evidence="3" id="KW-1185">Reference proteome</keyword>
<dbReference type="EMBL" id="VFSG01000002">
    <property type="protein sequence ID" value="TPE36821.1"/>
    <property type="molecule type" value="Genomic_DNA"/>
</dbReference>
<evidence type="ECO:0000313" key="3">
    <source>
        <dbReference type="Proteomes" id="UP000319739"/>
    </source>
</evidence>
<organism evidence="2 3">
    <name type="scientific">Streptococcus xiaochunlingii</name>
    <dbReference type="NCBI Taxonomy" id="2589788"/>
    <lineage>
        <taxon>Bacteria</taxon>
        <taxon>Bacillati</taxon>
        <taxon>Bacillota</taxon>
        <taxon>Bacilli</taxon>
        <taxon>Lactobacillales</taxon>
        <taxon>Streptococcaceae</taxon>
        <taxon>Streptococcus</taxon>
    </lineage>
</organism>
<protein>
    <recommendedName>
        <fullName evidence="4">Alanine aminotransferase</fullName>
    </recommendedName>
</protein>
<keyword evidence="1" id="KW-0812">Transmembrane</keyword>
<proteinExistence type="predicted"/>
<name>A0ABY2YBJ7_9STRE</name>
<reference evidence="2 3" key="1">
    <citation type="submission" date="2019-06" db="EMBL/GenBank/DDBJ databases">
        <authorList>
            <person name="Zou Y."/>
        </authorList>
    </citation>
    <scope>NUCLEOTIDE SEQUENCE [LARGE SCALE GENOMIC DNA]</scope>
    <source>
        <strain evidence="2 3">E24</strain>
    </source>
</reference>
<evidence type="ECO:0008006" key="4">
    <source>
        <dbReference type="Google" id="ProtNLM"/>
    </source>
</evidence>
<comment type="caution">
    <text evidence="2">The sequence shown here is derived from an EMBL/GenBank/DDBJ whole genome shotgun (WGS) entry which is preliminary data.</text>
</comment>
<evidence type="ECO:0000313" key="2">
    <source>
        <dbReference type="EMBL" id="TPE36821.1"/>
    </source>
</evidence>
<gene>
    <name evidence="2" type="ORF">FJR71_08510</name>
</gene>
<keyword evidence="1" id="KW-1133">Transmembrane helix</keyword>